<proteinExistence type="predicted"/>
<protein>
    <recommendedName>
        <fullName evidence="2">Peptidoglycan binding-like domain-containing protein</fullName>
    </recommendedName>
</protein>
<feature type="non-terminal residue" evidence="3">
    <location>
        <position position="391"/>
    </location>
</feature>
<feature type="signal peptide" evidence="1">
    <location>
        <begin position="1"/>
        <end position="27"/>
    </location>
</feature>
<evidence type="ECO:0000313" key="4">
    <source>
        <dbReference type="Proteomes" id="UP000176308"/>
    </source>
</evidence>
<dbReference type="SUPFAM" id="SSF47090">
    <property type="entry name" value="PGBD-like"/>
    <property type="match status" value="1"/>
</dbReference>
<gene>
    <name evidence="3" type="ORF">A2904_01320</name>
</gene>
<dbReference type="Proteomes" id="UP000176308">
    <property type="component" value="Unassembled WGS sequence"/>
</dbReference>
<evidence type="ECO:0000259" key="2">
    <source>
        <dbReference type="Pfam" id="PF01471"/>
    </source>
</evidence>
<feature type="domain" description="Peptidoglycan binding-like" evidence="2">
    <location>
        <begin position="74"/>
        <end position="135"/>
    </location>
</feature>
<dbReference type="Gene3D" id="1.10.101.10">
    <property type="entry name" value="PGBD-like superfamily/PGBD"/>
    <property type="match status" value="1"/>
</dbReference>
<sequence>MNIRKSIITATVALTMVAMIAPMSASAVTIAELQAQINALMAQLNILQGSSSTSGTPAACVGLTFTRNLTVGSTGSDVKCMQALMNANGYQLATSGAGSPGNETMYFGPLTLAKVRALQAAQGWTPANQVGPLTRGLLNSWIGSSPSPTPTPTPTPVPTGAGLTVALASDNPASGSVVGVTGSGSALNPLLKLTFWNGDNAEVMVTGLKLKRIGIAADASITNTYLFDGATRLTDGSAISETMVNFNSSSGLFKVPANGSKTISVLANVDGSASETVGFQVVSMSDVTTNASSVKGTYPISGNIMTIADGTLAGVEWNASTTPAAADVDPQDGYTVFQNSVIVTTRAVDLTRIAFRKTGSTSDTDLQNWKLYIDGVQVGPTVQLVKNSQGD</sequence>
<comment type="caution">
    <text evidence="3">The sequence shown here is derived from an EMBL/GenBank/DDBJ whole genome shotgun (WGS) entry which is preliminary data.</text>
</comment>
<dbReference type="AlphaFoldDB" id="A0A1G2I6N9"/>
<keyword evidence="1" id="KW-0732">Signal</keyword>
<dbReference type="Pfam" id="PF01471">
    <property type="entry name" value="PG_binding_1"/>
    <property type="match status" value="1"/>
</dbReference>
<accession>A0A1G2I6N9</accession>
<dbReference type="EMBL" id="MHOX01000037">
    <property type="protein sequence ID" value="OGZ70040.1"/>
    <property type="molecule type" value="Genomic_DNA"/>
</dbReference>
<organism evidence="3 4">
    <name type="scientific">Candidatus Staskawiczbacteria bacterium RIFCSPLOWO2_01_FULL_33_9</name>
    <dbReference type="NCBI Taxonomy" id="1802211"/>
    <lineage>
        <taxon>Bacteria</taxon>
        <taxon>Candidatus Staskawicziibacteriota</taxon>
    </lineage>
</organism>
<evidence type="ECO:0000256" key="1">
    <source>
        <dbReference type="SAM" id="SignalP"/>
    </source>
</evidence>
<feature type="chain" id="PRO_5009583227" description="Peptidoglycan binding-like domain-containing protein" evidence="1">
    <location>
        <begin position="28"/>
        <end position="391"/>
    </location>
</feature>
<name>A0A1G2I6N9_9BACT</name>
<dbReference type="InterPro" id="IPR002477">
    <property type="entry name" value="Peptidoglycan-bd-like"/>
</dbReference>
<dbReference type="InterPro" id="IPR036366">
    <property type="entry name" value="PGBDSf"/>
</dbReference>
<dbReference type="InterPro" id="IPR036365">
    <property type="entry name" value="PGBD-like_sf"/>
</dbReference>
<reference evidence="3 4" key="1">
    <citation type="journal article" date="2016" name="Nat. Commun.">
        <title>Thousands of microbial genomes shed light on interconnected biogeochemical processes in an aquifer system.</title>
        <authorList>
            <person name="Anantharaman K."/>
            <person name="Brown C.T."/>
            <person name="Hug L.A."/>
            <person name="Sharon I."/>
            <person name="Castelle C.J."/>
            <person name="Probst A.J."/>
            <person name="Thomas B.C."/>
            <person name="Singh A."/>
            <person name="Wilkins M.J."/>
            <person name="Karaoz U."/>
            <person name="Brodie E.L."/>
            <person name="Williams K.H."/>
            <person name="Hubbard S.S."/>
            <person name="Banfield J.F."/>
        </authorList>
    </citation>
    <scope>NUCLEOTIDE SEQUENCE [LARGE SCALE GENOMIC DNA]</scope>
</reference>
<evidence type="ECO:0000313" key="3">
    <source>
        <dbReference type="EMBL" id="OGZ70040.1"/>
    </source>
</evidence>